<accession>A0A1N7MIE6</accession>
<evidence type="ECO:0000313" key="1">
    <source>
        <dbReference type="EMBL" id="SIS85810.1"/>
    </source>
</evidence>
<dbReference type="InterPro" id="IPR007553">
    <property type="entry name" value="2-thiour_desulf"/>
</dbReference>
<evidence type="ECO:0000313" key="2">
    <source>
        <dbReference type="Proteomes" id="UP000185639"/>
    </source>
</evidence>
<dbReference type="RefSeq" id="WP_076515563.1">
    <property type="nucleotide sequence ID" value="NZ_FTOH01000005.1"/>
</dbReference>
<dbReference type="EMBL" id="FTOH01000005">
    <property type="protein sequence ID" value="SIS85810.1"/>
    <property type="molecule type" value="Genomic_DNA"/>
</dbReference>
<name>A0A1N7MIE6_9GAMM</name>
<dbReference type="Proteomes" id="UP000185639">
    <property type="component" value="Unassembled WGS sequence"/>
</dbReference>
<organism evidence="1 2">
    <name type="scientific">Thalassolituus maritimus</name>
    <dbReference type="NCBI Taxonomy" id="484498"/>
    <lineage>
        <taxon>Bacteria</taxon>
        <taxon>Pseudomonadati</taxon>
        <taxon>Pseudomonadota</taxon>
        <taxon>Gammaproteobacteria</taxon>
        <taxon>Oceanospirillales</taxon>
        <taxon>Oceanospirillaceae</taxon>
        <taxon>Thalassolituus</taxon>
    </lineage>
</organism>
<dbReference type="STRING" id="484498.SAMN05421686_105203"/>
<reference evidence="2" key="1">
    <citation type="submission" date="2017-01" db="EMBL/GenBank/DDBJ databases">
        <authorList>
            <person name="Varghese N."/>
            <person name="Submissions S."/>
        </authorList>
    </citation>
    <scope>NUCLEOTIDE SEQUENCE [LARGE SCALE GENOMIC DNA]</scope>
    <source>
        <strain evidence="2">DSM 24913</strain>
    </source>
</reference>
<dbReference type="PANTHER" id="PTHR30087:SF1">
    <property type="entry name" value="HYPOTHETICAL CYTOSOLIC PROTEIN"/>
    <property type="match status" value="1"/>
</dbReference>
<gene>
    <name evidence="1" type="ORF">SAMN05421686_105203</name>
</gene>
<dbReference type="PANTHER" id="PTHR30087">
    <property type="entry name" value="INNER MEMBRANE PROTEIN"/>
    <property type="match status" value="1"/>
</dbReference>
<dbReference type="AlphaFoldDB" id="A0A1N7MIE6"/>
<sequence length="165" mass="17632">MKKLLVSACLLGEPLRYDGNDNAGKASHLKSLLSQWQEEGRVIPVCPETLGGLPTPRPPAEILAATGSMVLDGDARVATRQQVDVTDAFIRGAEETLILAKKHQCGAALLAARSPSCGNNLIYNGSFNGTLVKGDGVTTALLKRNHILCFSPDNPAPLIQWMEQD</sequence>
<protein>
    <submittedName>
        <fullName evidence="1">Uncharacterized conserved protein YbbK, DUF523 family</fullName>
    </submittedName>
</protein>
<dbReference type="Pfam" id="PF04463">
    <property type="entry name" value="2-thiour_desulf"/>
    <property type="match status" value="1"/>
</dbReference>
<dbReference type="OrthoDB" id="495783at2"/>
<proteinExistence type="predicted"/>
<keyword evidence="2" id="KW-1185">Reference proteome</keyword>